<proteinExistence type="predicted"/>
<reference evidence="2" key="1">
    <citation type="submission" date="2022-08" db="EMBL/GenBank/DDBJ databases">
        <title>Novel Bdellovibrio Species Isolated from Svalbard: Designation Bdellovibrio svalbardensis.</title>
        <authorList>
            <person name="Mitchell R.J."/>
            <person name="Choi S.Y."/>
        </authorList>
    </citation>
    <scope>NUCLEOTIDE SEQUENCE</scope>
    <source>
        <strain evidence="2">PAP01</strain>
    </source>
</reference>
<protein>
    <recommendedName>
        <fullName evidence="4">DoxX family membrane protein</fullName>
    </recommendedName>
</protein>
<accession>A0ABT6DFA1</accession>
<dbReference type="RefSeq" id="WP_277576660.1">
    <property type="nucleotide sequence ID" value="NZ_JANRMI010000001.1"/>
</dbReference>
<evidence type="ECO:0000256" key="1">
    <source>
        <dbReference type="SAM" id="Phobius"/>
    </source>
</evidence>
<keyword evidence="1" id="KW-0472">Membrane</keyword>
<feature type="transmembrane region" description="Helical" evidence="1">
    <location>
        <begin position="12"/>
        <end position="30"/>
    </location>
</feature>
<keyword evidence="3" id="KW-1185">Reference proteome</keyword>
<name>A0ABT6DFA1_9BACT</name>
<organism evidence="2 3">
    <name type="scientific">Bdellovibrio svalbardensis</name>
    <dbReference type="NCBI Taxonomy" id="2972972"/>
    <lineage>
        <taxon>Bacteria</taxon>
        <taxon>Pseudomonadati</taxon>
        <taxon>Bdellovibrionota</taxon>
        <taxon>Bdellovibrionia</taxon>
        <taxon>Bdellovibrionales</taxon>
        <taxon>Pseudobdellovibrionaceae</taxon>
        <taxon>Bdellovibrio</taxon>
    </lineage>
</organism>
<evidence type="ECO:0000313" key="2">
    <source>
        <dbReference type="EMBL" id="MDG0815184.1"/>
    </source>
</evidence>
<evidence type="ECO:0000313" key="3">
    <source>
        <dbReference type="Proteomes" id="UP001152321"/>
    </source>
</evidence>
<feature type="transmembrane region" description="Helical" evidence="1">
    <location>
        <begin position="98"/>
        <end position="116"/>
    </location>
</feature>
<keyword evidence="1" id="KW-1133">Transmembrane helix</keyword>
<feature type="transmembrane region" description="Helical" evidence="1">
    <location>
        <begin position="72"/>
        <end position="92"/>
    </location>
</feature>
<comment type="caution">
    <text evidence="2">The sequence shown here is derived from an EMBL/GenBank/DDBJ whole genome shotgun (WGS) entry which is preliminary data.</text>
</comment>
<gene>
    <name evidence="2" type="ORF">NWE73_02345</name>
</gene>
<dbReference type="Proteomes" id="UP001152321">
    <property type="component" value="Unassembled WGS sequence"/>
</dbReference>
<evidence type="ECO:0008006" key="4">
    <source>
        <dbReference type="Google" id="ProtNLM"/>
    </source>
</evidence>
<dbReference type="EMBL" id="JANRMI010000001">
    <property type="protein sequence ID" value="MDG0815184.1"/>
    <property type="molecule type" value="Genomic_DNA"/>
</dbReference>
<sequence length="124" mass="14080">MLDYIEIICRWAFGLQMAFWGLNGFFHWVAIPPSGDGVTRFTEACIETRFIMPTVKMIEVVCGLLLLCKFAVLLNLLIFAPIVFVITMLHFFHNPKPWPVVLPITVPFLVAFSSHLQPLISTSL</sequence>
<keyword evidence="1" id="KW-0812">Transmembrane</keyword>